<reference evidence="2 3" key="1">
    <citation type="submission" date="2014-03" db="EMBL/GenBank/DDBJ databases">
        <title>Draft genome sequence of the novel thermoacidophilic archaea Acidianus copahuensis ALE1 strain, isolated from Copahue volcanic area in Neuquen Argentina.</title>
        <authorList>
            <person name="Urbieta M.S."/>
            <person name="Rascovan N."/>
            <person name="Castro C."/>
            <person name="Revale S."/>
            <person name="Giaveno M.A."/>
            <person name="Vazquez M.P."/>
            <person name="Donati E.R."/>
        </authorList>
    </citation>
    <scope>NUCLEOTIDE SEQUENCE [LARGE SCALE GENOMIC DNA]</scope>
    <source>
        <strain evidence="2 3">ALE1</strain>
    </source>
</reference>
<dbReference type="OrthoDB" id="36717at2157"/>
<keyword evidence="3" id="KW-1185">Reference proteome</keyword>
<evidence type="ECO:0000256" key="1">
    <source>
        <dbReference type="SAM" id="Phobius"/>
    </source>
</evidence>
<evidence type="ECO:0008006" key="4">
    <source>
        <dbReference type="Google" id="ProtNLM"/>
    </source>
</evidence>
<dbReference type="RefSeq" id="WP_048098943.1">
    <property type="nucleotide sequence ID" value="NZ_JFZT01000019.1"/>
</dbReference>
<accession>A0A031LSP7</accession>
<dbReference type="Proteomes" id="UP000024332">
    <property type="component" value="Unassembled WGS sequence"/>
</dbReference>
<name>A0A031LSP7_9CREN</name>
<proteinExistence type="predicted"/>
<sequence length="195" mass="22073">MRKTSVALYTSIIILTLTGIVYVIGDPLSRFLSYQGPILGGGLLGWYTIYTSTPKEKMVTFDDAEIPIMSLAMRRKAWIGFLVSALLIIPWLTPFAYSITLHYPVIYFLAFLSEFIGGFIAGYFIPSLKFVEKVIIFSLGFAADIFLIMLIYIFSVLFHVQQGVLLNDILVYIYSVKFLEGILFAFYIIKKVNAI</sequence>
<feature type="transmembrane region" description="Helical" evidence="1">
    <location>
        <begin position="7"/>
        <end position="25"/>
    </location>
</feature>
<keyword evidence="1" id="KW-0812">Transmembrane</keyword>
<feature type="transmembrane region" description="Helical" evidence="1">
    <location>
        <begin position="169"/>
        <end position="189"/>
    </location>
</feature>
<dbReference type="STRING" id="1160895.CM19_03160"/>
<protein>
    <recommendedName>
        <fullName evidence="4">DUF1404 domain-containing protein</fullName>
    </recommendedName>
</protein>
<keyword evidence="1" id="KW-1133">Transmembrane helix</keyword>
<feature type="transmembrane region" description="Helical" evidence="1">
    <location>
        <begin position="31"/>
        <end position="50"/>
    </location>
</feature>
<feature type="transmembrane region" description="Helical" evidence="1">
    <location>
        <begin position="134"/>
        <end position="157"/>
    </location>
</feature>
<keyword evidence="1" id="KW-0472">Membrane</keyword>
<feature type="transmembrane region" description="Helical" evidence="1">
    <location>
        <begin position="105"/>
        <end position="125"/>
    </location>
</feature>
<dbReference type="AlphaFoldDB" id="A0A031LSP7"/>
<dbReference type="EMBL" id="JFZT01000019">
    <property type="protein sequence ID" value="EZQ10846.1"/>
    <property type="molecule type" value="Genomic_DNA"/>
</dbReference>
<feature type="transmembrane region" description="Helical" evidence="1">
    <location>
        <begin position="77"/>
        <end position="99"/>
    </location>
</feature>
<organism evidence="2 3">
    <name type="scientific">Candidatus Acidianus copahuensis</name>
    <dbReference type="NCBI Taxonomy" id="1160895"/>
    <lineage>
        <taxon>Archaea</taxon>
        <taxon>Thermoproteota</taxon>
        <taxon>Thermoprotei</taxon>
        <taxon>Sulfolobales</taxon>
        <taxon>Sulfolobaceae</taxon>
        <taxon>Acidianus</taxon>
    </lineage>
</organism>
<gene>
    <name evidence="2" type="ORF">CM19_03160</name>
</gene>
<comment type="caution">
    <text evidence="2">The sequence shown here is derived from an EMBL/GenBank/DDBJ whole genome shotgun (WGS) entry which is preliminary data.</text>
</comment>
<evidence type="ECO:0000313" key="3">
    <source>
        <dbReference type="Proteomes" id="UP000024332"/>
    </source>
</evidence>
<evidence type="ECO:0000313" key="2">
    <source>
        <dbReference type="EMBL" id="EZQ10846.1"/>
    </source>
</evidence>